<evidence type="ECO:0000259" key="12">
    <source>
        <dbReference type="PROSITE" id="PS50994"/>
    </source>
</evidence>
<reference evidence="19" key="2">
    <citation type="submission" date="2014-07" db="EMBL/GenBank/DDBJ databases">
        <authorList>
            <person name="Hull J."/>
        </authorList>
    </citation>
    <scope>NUCLEOTIDE SEQUENCE</scope>
</reference>
<dbReference type="InterPro" id="IPR039537">
    <property type="entry name" value="Retrotran_Ty1/copia-like"/>
</dbReference>
<evidence type="ECO:0000256" key="4">
    <source>
        <dbReference type="ARBA" id="ARBA00022801"/>
    </source>
</evidence>
<feature type="non-terminal residue" evidence="19">
    <location>
        <position position="1"/>
    </location>
</feature>
<feature type="domain" description="Integrase catalytic" evidence="12">
    <location>
        <begin position="96"/>
        <end position="266"/>
    </location>
</feature>
<dbReference type="GO" id="GO:0003676">
    <property type="term" value="F:nucleic acid binding"/>
    <property type="evidence" value="ECO:0007669"/>
    <property type="project" value="InterPro"/>
</dbReference>
<proteinExistence type="predicted"/>
<name>A0A0A9XFP3_LYGHE</name>
<keyword evidence="1" id="KW-0540">Nuclease</keyword>
<dbReference type="SUPFAM" id="SSF53098">
    <property type="entry name" value="Ribonuclease H-like"/>
    <property type="match status" value="1"/>
</dbReference>
<evidence type="ECO:0000313" key="18">
    <source>
        <dbReference type="EMBL" id="JAG15117.1"/>
    </source>
</evidence>
<dbReference type="EMBL" id="GBHO01011725">
    <property type="protein sequence ID" value="JAG31879.1"/>
    <property type="molecule type" value="Transcribed_RNA"/>
</dbReference>
<dbReference type="GO" id="GO:0015074">
    <property type="term" value="P:DNA integration"/>
    <property type="evidence" value="ECO:0007669"/>
    <property type="project" value="UniProtKB-KW"/>
</dbReference>
<gene>
    <name evidence="19" type="primary">GIP_85</name>
    <name evidence="14" type="synonym">GIP_176</name>
    <name evidence="23" type="synonym">GIP_177</name>
    <name evidence="15" type="synonym">GIP_179</name>
    <name evidence="18" type="synonym">GIP_24</name>
    <name evidence="21" type="synonym">GIP_25</name>
    <name evidence="17" type="synonym">GIP_27</name>
    <name evidence="16" type="synonym">GIP_81</name>
    <name evidence="22" type="synonym">GIP_82</name>
    <name evidence="13" type="synonym">GIP_83</name>
    <name evidence="20" type="synonym">GIP_84</name>
    <name evidence="23" type="ORF">CM83_72253</name>
    <name evidence="15" type="ORF">CM83_72257</name>
    <name evidence="14" type="ORF">CM83_72259</name>
    <name evidence="13" type="ORF">CM83_72261</name>
    <name evidence="20" type="ORF">CM83_72263</name>
    <name evidence="16" type="ORF">CM83_72265</name>
    <name evidence="22" type="ORF">CM83_72267</name>
    <name evidence="19" type="ORF">CM83_72269</name>
    <name evidence="21" type="ORF">CM83_72271</name>
    <name evidence="18" type="ORF">CM83_72273</name>
    <name evidence="17" type="ORF">CM83_72275</name>
</gene>
<dbReference type="EMBL" id="GBHO01024062">
    <property type="protein sequence ID" value="JAG19542.1"/>
    <property type="molecule type" value="Transcribed_RNA"/>
</dbReference>
<evidence type="ECO:0000313" key="13">
    <source>
        <dbReference type="EMBL" id="JAG03308.1"/>
    </source>
</evidence>
<dbReference type="SUPFAM" id="SSF56672">
    <property type="entry name" value="DNA/RNA polymerases"/>
    <property type="match status" value="1"/>
</dbReference>
<dbReference type="PROSITE" id="PS50994">
    <property type="entry name" value="INTEGRASE"/>
    <property type="match status" value="1"/>
</dbReference>
<dbReference type="InterPro" id="IPR012337">
    <property type="entry name" value="RNaseH-like_sf"/>
</dbReference>
<keyword evidence="5" id="KW-0460">Magnesium</keyword>
<keyword evidence="8" id="KW-0239">DNA-directed DNA polymerase</keyword>
<evidence type="ECO:0000256" key="6">
    <source>
        <dbReference type="ARBA" id="ARBA00022908"/>
    </source>
</evidence>
<evidence type="ECO:0000256" key="7">
    <source>
        <dbReference type="ARBA" id="ARBA00022918"/>
    </source>
</evidence>
<organism evidence="19">
    <name type="scientific">Lygus hesperus</name>
    <name type="common">Western plant bug</name>
    <dbReference type="NCBI Taxonomy" id="30085"/>
    <lineage>
        <taxon>Eukaryota</taxon>
        <taxon>Metazoa</taxon>
        <taxon>Ecdysozoa</taxon>
        <taxon>Arthropoda</taxon>
        <taxon>Hexapoda</taxon>
        <taxon>Insecta</taxon>
        <taxon>Pterygota</taxon>
        <taxon>Neoptera</taxon>
        <taxon>Paraneoptera</taxon>
        <taxon>Hemiptera</taxon>
        <taxon>Heteroptera</taxon>
        <taxon>Panheteroptera</taxon>
        <taxon>Cimicomorpha</taxon>
        <taxon>Miridae</taxon>
        <taxon>Mirini</taxon>
        <taxon>Lygus</taxon>
    </lineage>
</organism>
<dbReference type="EMBL" id="GBHO01034296">
    <property type="protein sequence ID" value="JAG09308.1"/>
    <property type="molecule type" value="Transcribed_RNA"/>
</dbReference>
<sequence>NLLSVSKMEKAGLRIVFENEKVIVSSNQGVVMEGNLQGNMYSVFVEPVEVQTVVAAVPESLMHRRMGHSSLYPADGICDTCQRGKQTRAPYVDLPEVKKPTRLLEVISGDVKGPITPPTFDGFRYFVTFTDHFSNFTHVYLLKSKDEVFERFKEYEATVTSRLLTKIGKARFDNGGEFKSEQFLAFCREKGIEVQFTIPRNPSQNGKSERLMRTIFSMARCLVMDSTLGNCMWGEAVRSSVFLINRLGTRALPSGKTPAEVWFGHPPDLSKIRTFGCRAYAHIPKEDRRGCLEPVSRLTYLVGYCPNGWRLYDPETQKVIRARSVKFDESPILVAGAVNRGGLVETEAEGTLVEWNGDSDESSETSTSEASAITSDDDEFQDTLPELDSDQPVLVEPTTPVPVVTPVPTMASGGASMSNLESQQRTSGRTRRVPDHLRDYELNFLAALSAGCLPSETPTTYNSAVKDEEWSAAIQDELKNMADNGTWEIVPTPENQTLVDSKWVFRQKLVGDVVVKRARLVARGFMENTSDLSTADLYAPVARMSTLRLLLAIAVEKDLQWFQYDVKAAFLCGFLQRPVYMQPPRGLQVPPGHVCKLVKSLYGLKSAPKTWNSTLNEQLIAMGLERSKVDPCLYHKGSTYMLVWVDDIIIFTHDTSEARLIKSQLGSKFKLSDLSNSRNMTFLGIEITKTDQGVFLSQKLLMEKVVQKFGMADCRPSKIPILPKLFLKTGSGTYDAPY</sequence>
<dbReference type="Pfam" id="PF00665">
    <property type="entry name" value="rve"/>
    <property type="match status" value="1"/>
</dbReference>
<feature type="compositionally biased region" description="Polar residues" evidence="11">
    <location>
        <begin position="415"/>
        <end position="427"/>
    </location>
</feature>
<dbReference type="EMBL" id="GBHO01040295">
    <property type="protein sequence ID" value="JAG03309.1"/>
    <property type="molecule type" value="Transcribed_RNA"/>
</dbReference>
<evidence type="ECO:0000256" key="8">
    <source>
        <dbReference type="ARBA" id="ARBA00022932"/>
    </source>
</evidence>
<keyword evidence="8" id="KW-0548">Nucleotidyltransferase</keyword>
<evidence type="ECO:0000313" key="17">
    <source>
        <dbReference type="EMBL" id="JAG09308.1"/>
    </source>
</evidence>
<feature type="compositionally biased region" description="Acidic residues" evidence="11">
    <location>
        <begin position="375"/>
        <end position="389"/>
    </location>
</feature>
<dbReference type="InterPro" id="IPR057670">
    <property type="entry name" value="SH3_retrovirus"/>
</dbReference>
<keyword evidence="3" id="KW-0255">Endonuclease</keyword>
<keyword evidence="10" id="KW-0511">Multifunctional enzyme</keyword>
<dbReference type="GO" id="GO:0046872">
    <property type="term" value="F:metal ion binding"/>
    <property type="evidence" value="ECO:0007669"/>
    <property type="project" value="UniProtKB-KW"/>
</dbReference>
<dbReference type="EMBL" id="GBHO01028487">
    <property type="protein sequence ID" value="JAG15117.1"/>
    <property type="molecule type" value="Transcribed_RNA"/>
</dbReference>
<dbReference type="GO" id="GO:0006310">
    <property type="term" value="P:DNA recombination"/>
    <property type="evidence" value="ECO:0007669"/>
    <property type="project" value="UniProtKB-KW"/>
</dbReference>
<keyword evidence="4" id="KW-0378">Hydrolase</keyword>
<dbReference type="EMBL" id="GBHO01011727">
    <property type="protein sequence ID" value="JAG31877.1"/>
    <property type="molecule type" value="Transcribed_RNA"/>
</dbReference>
<accession>A0A0A9XFP3</accession>
<dbReference type="InterPro" id="IPR036397">
    <property type="entry name" value="RNaseH_sf"/>
</dbReference>
<dbReference type="Pfam" id="PF25597">
    <property type="entry name" value="SH3_retrovirus"/>
    <property type="match status" value="1"/>
</dbReference>
<dbReference type="EMBL" id="GBHO01040294">
    <property type="protein sequence ID" value="JAG03310.1"/>
    <property type="molecule type" value="Transcribed_RNA"/>
</dbReference>
<dbReference type="EMBL" id="GBHO01040296">
    <property type="protein sequence ID" value="JAG03308.1"/>
    <property type="molecule type" value="Transcribed_RNA"/>
</dbReference>
<evidence type="ECO:0000256" key="5">
    <source>
        <dbReference type="ARBA" id="ARBA00022842"/>
    </source>
</evidence>
<keyword evidence="9" id="KW-0233">DNA recombination</keyword>
<evidence type="ECO:0000256" key="9">
    <source>
        <dbReference type="ARBA" id="ARBA00023172"/>
    </source>
</evidence>
<evidence type="ECO:0000313" key="16">
    <source>
        <dbReference type="EMBL" id="JAG03311.1"/>
    </source>
</evidence>
<evidence type="ECO:0000313" key="15">
    <source>
        <dbReference type="EMBL" id="JAG03310.1"/>
    </source>
</evidence>
<protein>
    <submittedName>
        <fullName evidence="19">Copia protein</fullName>
    </submittedName>
</protein>
<dbReference type="InterPro" id="IPR043502">
    <property type="entry name" value="DNA/RNA_pol_sf"/>
</dbReference>
<dbReference type="InterPro" id="IPR001584">
    <property type="entry name" value="Integrase_cat-core"/>
</dbReference>
<keyword evidence="7" id="KW-0695">RNA-directed DNA polymerase</keyword>
<evidence type="ECO:0000256" key="10">
    <source>
        <dbReference type="ARBA" id="ARBA00023268"/>
    </source>
</evidence>
<keyword evidence="6" id="KW-0229">DNA integration</keyword>
<dbReference type="GO" id="GO:0003964">
    <property type="term" value="F:RNA-directed DNA polymerase activity"/>
    <property type="evidence" value="ECO:0007669"/>
    <property type="project" value="UniProtKB-KW"/>
</dbReference>
<evidence type="ECO:0000313" key="14">
    <source>
        <dbReference type="EMBL" id="JAG03309.1"/>
    </source>
</evidence>
<dbReference type="GO" id="GO:0042575">
    <property type="term" value="C:DNA polymerase complex"/>
    <property type="evidence" value="ECO:0007669"/>
    <property type="project" value="UniProtKB-ARBA"/>
</dbReference>
<dbReference type="Pfam" id="PF07727">
    <property type="entry name" value="RVT_2"/>
    <property type="match status" value="1"/>
</dbReference>
<evidence type="ECO:0000256" key="2">
    <source>
        <dbReference type="ARBA" id="ARBA00022723"/>
    </source>
</evidence>
<dbReference type="InterPro" id="IPR013103">
    <property type="entry name" value="RVT_2"/>
</dbReference>
<dbReference type="GO" id="GO:0003887">
    <property type="term" value="F:DNA-directed DNA polymerase activity"/>
    <property type="evidence" value="ECO:0007669"/>
    <property type="project" value="UniProtKB-KW"/>
</dbReference>
<dbReference type="PANTHER" id="PTHR42648">
    <property type="entry name" value="TRANSPOSASE, PUTATIVE-RELATED"/>
    <property type="match status" value="1"/>
</dbReference>
<dbReference type="EMBL" id="GBHO01021442">
    <property type="protein sequence ID" value="JAG22162.1"/>
    <property type="molecule type" value="Transcribed_RNA"/>
</dbReference>
<keyword evidence="2" id="KW-0479">Metal-binding</keyword>
<dbReference type="GO" id="GO:0016787">
    <property type="term" value="F:hydrolase activity"/>
    <property type="evidence" value="ECO:0007669"/>
    <property type="project" value="UniProtKB-KW"/>
</dbReference>
<evidence type="ECO:0000256" key="1">
    <source>
        <dbReference type="ARBA" id="ARBA00022722"/>
    </source>
</evidence>
<dbReference type="GO" id="GO:0004519">
    <property type="term" value="F:endonuclease activity"/>
    <property type="evidence" value="ECO:0007669"/>
    <property type="project" value="UniProtKB-KW"/>
</dbReference>
<reference evidence="19" key="1">
    <citation type="journal article" date="2014" name="PLoS ONE">
        <title>Transcriptome-Based Identification of ABC Transporters in the Western Tarnished Plant Bug Lygus hesperus.</title>
        <authorList>
            <person name="Hull J.J."/>
            <person name="Chaney K."/>
            <person name="Geib S.M."/>
            <person name="Fabrick J.A."/>
            <person name="Brent C.S."/>
            <person name="Walsh D."/>
            <person name="Lavine L.C."/>
        </authorList>
    </citation>
    <scope>NUCLEOTIDE SEQUENCE</scope>
</reference>
<evidence type="ECO:0000313" key="21">
    <source>
        <dbReference type="EMBL" id="JAG31877.1"/>
    </source>
</evidence>
<dbReference type="EMBL" id="GBHO01008122">
    <property type="protein sequence ID" value="JAG35482.1"/>
    <property type="molecule type" value="Transcribed_RNA"/>
</dbReference>
<evidence type="ECO:0000313" key="22">
    <source>
        <dbReference type="EMBL" id="JAG31879.1"/>
    </source>
</evidence>
<evidence type="ECO:0000313" key="19">
    <source>
        <dbReference type="EMBL" id="JAG19542.1"/>
    </source>
</evidence>
<dbReference type="Gene3D" id="3.30.420.10">
    <property type="entry name" value="Ribonuclease H-like superfamily/Ribonuclease H"/>
    <property type="match status" value="1"/>
</dbReference>
<keyword evidence="8" id="KW-0808">Transferase</keyword>
<evidence type="ECO:0000256" key="3">
    <source>
        <dbReference type="ARBA" id="ARBA00022759"/>
    </source>
</evidence>
<dbReference type="EMBL" id="GBHO01040293">
    <property type="protein sequence ID" value="JAG03311.1"/>
    <property type="molecule type" value="Transcribed_RNA"/>
</dbReference>
<evidence type="ECO:0000313" key="20">
    <source>
        <dbReference type="EMBL" id="JAG22162.1"/>
    </source>
</evidence>
<evidence type="ECO:0000256" key="11">
    <source>
        <dbReference type="SAM" id="MobiDB-lite"/>
    </source>
</evidence>
<dbReference type="PANTHER" id="PTHR42648:SF11">
    <property type="entry name" value="TRANSPOSON TY4-P GAG-POL POLYPROTEIN"/>
    <property type="match status" value="1"/>
</dbReference>
<dbReference type="AlphaFoldDB" id="A0A0A9XFP3"/>
<evidence type="ECO:0000313" key="23">
    <source>
        <dbReference type="EMBL" id="JAG35482.1"/>
    </source>
</evidence>
<feature type="compositionally biased region" description="Low complexity" evidence="11">
    <location>
        <begin position="364"/>
        <end position="374"/>
    </location>
</feature>
<feature type="region of interest" description="Disordered" evidence="11">
    <location>
        <begin position="352"/>
        <end position="431"/>
    </location>
</feature>